<reference evidence="12" key="3">
    <citation type="submission" date="2019-09" db="EMBL/GenBank/DDBJ databases">
        <authorList>
            <person name="Gao Z."/>
        </authorList>
    </citation>
    <scope>NUCLEOTIDE SEQUENCE</scope>
    <source>
        <tissue evidence="12">Leaves</tissue>
    </source>
</reference>
<comment type="catalytic activity">
    <reaction evidence="8">
        <text>L-seryl-[protein] + ATP = O-phospho-L-seryl-[protein] + ADP + H(+)</text>
        <dbReference type="Rhea" id="RHEA:17989"/>
        <dbReference type="Rhea" id="RHEA-COMP:9863"/>
        <dbReference type="Rhea" id="RHEA-COMP:11604"/>
        <dbReference type="ChEBI" id="CHEBI:15378"/>
        <dbReference type="ChEBI" id="CHEBI:29999"/>
        <dbReference type="ChEBI" id="CHEBI:30616"/>
        <dbReference type="ChEBI" id="CHEBI:83421"/>
        <dbReference type="ChEBI" id="CHEBI:456216"/>
        <dbReference type="EC" id="2.7.11.1"/>
    </reaction>
</comment>
<dbReference type="PANTHER" id="PTHR46821:SF7">
    <property type="entry name" value="PROTEIN KINASE SUPERFAMILY PROTEIN"/>
    <property type="match status" value="1"/>
</dbReference>
<evidence type="ECO:0000256" key="5">
    <source>
        <dbReference type="ARBA" id="ARBA00022777"/>
    </source>
</evidence>
<dbReference type="InterPro" id="IPR011009">
    <property type="entry name" value="Kinase-like_dom_sf"/>
</dbReference>
<dbReference type="FunFam" id="1.10.510.10:FF:001023">
    <property type="entry name" value="Os07g0541700 protein"/>
    <property type="match status" value="1"/>
</dbReference>
<evidence type="ECO:0000256" key="6">
    <source>
        <dbReference type="ARBA" id="ARBA00022840"/>
    </source>
</evidence>
<gene>
    <name evidence="12" type="ORF">CJ030_MR2G014093</name>
    <name evidence="11" type="ORF">CJ030_MR6G019822</name>
</gene>
<dbReference type="SMART" id="SM00220">
    <property type="entry name" value="S_TKc"/>
    <property type="match status" value="1"/>
</dbReference>
<dbReference type="SUPFAM" id="SSF56112">
    <property type="entry name" value="Protein kinase-like (PK-like)"/>
    <property type="match status" value="1"/>
</dbReference>
<dbReference type="Gene3D" id="1.10.510.10">
    <property type="entry name" value="Transferase(Phosphotransferase) domain 1"/>
    <property type="match status" value="2"/>
</dbReference>
<evidence type="ECO:0000256" key="2">
    <source>
        <dbReference type="ARBA" id="ARBA00022527"/>
    </source>
</evidence>
<evidence type="ECO:0000259" key="10">
    <source>
        <dbReference type="PROSITE" id="PS50011"/>
    </source>
</evidence>
<accession>A0A6A1WC30</accession>
<dbReference type="InterPro" id="IPR001245">
    <property type="entry name" value="Ser-Thr/Tyr_kinase_cat_dom"/>
</dbReference>
<keyword evidence="3" id="KW-0808">Transferase</keyword>
<proteinExistence type="predicted"/>
<evidence type="ECO:0000313" key="13">
    <source>
        <dbReference type="Proteomes" id="UP000516437"/>
    </source>
</evidence>
<keyword evidence="2" id="KW-0723">Serine/threonine-protein kinase</keyword>
<keyword evidence="4" id="KW-0547">Nucleotide-binding</keyword>
<comment type="caution">
    <text evidence="12">The sequence shown here is derived from an EMBL/GenBank/DDBJ whole genome shotgun (WGS) entry which is preliminary data.</text>
</comment>
<dbReference type="GO" id="GO:0005524">
    <property type="term" value="F:ATP binding"/>
    <property type="evidence" value="ECO:0007669"/>
    <property type="project" value="UniProtKB-KW"/>
</dbReference>
<evidence type="ECO:0000313" key="11">
    <source>
        <dbReference type="EMBL" id="KAB1210787.1"/>
    </source>
</evidence>
<dbReference type="InterPro" id="IPR044576">
    <property type="entry name" value="At4g25390-like"/>
</dbReference>
<name>A0A6A1WC30_9ROSI</name>
<dbReference type="InterPro" id="IPR000719">
    <property type="entry name" value="Prot_kinase_dom"/>
</dbReference>
<dbReference type="Gene3D" id="3.30.200.20">
    <property type="entry name" value="Phosphorylase Kinase, domain 1"/>
    <property type="match status" value="1"/>
</dbReference>
<dbReference type="Proteomes" id="UP000516437">
    <property type="component" value="Chromosome 2"/>
</dbReference>
<feature type="compositionally biased region" description="Pro residues" evidence="9">
    <location>
        <begin position="9"/>
        <end position="20"/>
    </location>
</feature>
<evidence type="ECO:0000256" key="8">
    <source>
        <dbReference type="ARBA" id="ARBA00048679"/>
    </source>
</evidence>
<evidence type="ECO:0000256" key="1">
    <source>
        <dbReference type="ARBA" id="ARBA00012513"/>
    </source>
</evidence>
<dbReference type="PANTHER" id="PTHR46821">
    <property type="entry name" value="OS07G0586332 PROTEIN"/>
    <property type="match status" value="1"/>
</dbReference>
<dbReference type="InterPro" id="IPR008271">
    <property type="entry name" value="Ser/Thr_kinase_AS"/>
</dbReference>
<dbReference type="EMBL" id="RXIC02000024">
    <property type="protein sequence ID" value="KAB1210787.1"/>
    <property type="molecule type" value="Genomic_DNA"/>
</dbReference>
<evidence type="ECO:0000256" key="9">
    <source>
        <dbReference type="SAM" id="MobiDB-lite"/>
    </source>
</evidence>
<dbReference type="Pfam" id="PF07714">
    <property type="entry name" value="PK_Tyr_Ser-Thr"/>
    <property type="match status" value="1"/>
</dbReference>
<dbReference type="OrthoDB" id="626167at2759"/>
<dbReference type="PROSITE" id="PS50011">
    <property type="entry name" value="PROTEIN_KINASE_DOM"/>
    <property type="match status" value="1"/>
</dbReference>
<keyword evidence="13" id="KW-1185">Reference proteome</keyword>
<dbReference type="PROSITE" id="PS00108">
    <property type="entry name" value="PROTEIN_KINASE_ST"/>
    <property type="match status" value="1"/>
</dbReference>
<comment type="catalytic activity">
    <reaction evidence="7">
        <text>L-threonyl-[protein] + ATP = O-phospho-L-threonyl-[protein] + ADP + H(+)</text>
        <dbReference type="Rhea" id="RHEA:46608"/>
        <dbReference type="Rhea" id="RHEA-COMP:11060"/>
        <dbReference type="Rhea" id="RHEA-COMP:11605"/>
        <dbReference type="ChEBI" id="CHEBI:15378"/>
        <dbReference type="ChEBI" id="CHEBI:30013"/>
        <dbReference type="ChEBI" id="CHEBI:30616"/>
        <dbReference type="ChEBI" id="CHEBI:61977"/>
        <dbReference type="ChEBI" id="CHEBI:456216"/>
        <dbReference type="EC" id="2.7.11.1"/>
    </reaction>
</comment>
<evidence type="ECO:0000313" key="12">
    <source>
        <dbReference type="EMBL" id="KAB1222842.1"/>
    </source>
</evidence>
<evidence type="ECO:0000256" key="3">
    <source>
        <dbReference type="ARBA" id="ARBA00022679"/>
    </source>
</evidence>
<feature type="region of interest" description="Disordered" evidence="9">
    <location>
        <begin position="1"/>
        <end position="20"/>
    </location>
</feature>
<evidence type="ECO:0000256" key="4">
    <source>
        <dbReference type="ARBA" id="ARBA00022741"/>
    </source>
</evidence>
<feature type="domain" description="Protein kinase" evidence="10">
    <location>
        <begin position="74"/>
        <end position="632"/>
    </location>
</feature>
<dbReference type="EC" id="2.7.11.1" evidence="1"/>
<reference evidence="12 13" key="2">
    <citation type="journal article" date="2019" name="Plant Biotechnol. J.">
        <title>The red bayberry genome and genetic basis of sex determination.</title>
        <authorList>
            <person name="Jia H.M."/>
            <person name="Jia H.J."/>
            <person name="Cai Q.L."/>
            <person name="Wang Y."/>
            <person name="Zhao H.B."/>
            <person name="Yang W.F."/>
            <person name="Wang G.Y."/>
            <person name="Li Y.H."/>
            <person name="Zhan D.L."/>
            <person name="Shen Y.T."/>
            <person name="Niu Q.F."/>
            <person name="Chang L."/>
            <person name="Qiu J."/>
            <person name="Zhao L."/>
            <person name="Xie H.B."/>
            <person name="Fu W.Y."/>
            <person name="Jin J."/>
            <person name="Li X.W."/>
            <person name="Jiao Y."/>
            <person name="Zhou C.C."/>
            <person name="Tu T."/>
            <person name="Chai C.Y."/>
            <person name="Gao J.L."/>
            <person name="Fan L.J."/>
            <person name="van de Weg E."/>
            <person name="Wang J.Y."/>
            <person name="Gao Z.S."/>
        </authorList>
    </citation>
    <scope>NUCLEOTIDE SEQUENCE [LARGE SCALE GENOMIC DNA]</scope>
    <source>
        <tissue evidence="12">Leaves</tissue>
    </source>
</reference>
<dbReference type="GO" id="GO:0004674">
    <property type="term" value="F:protein serine/threonine kinase activity"/>
    <property type="evidence" value="ECO:0007669"/>
    <property type="project" value="UniProtKB-KW"/>
</dbReference>
<organism evidence="12 13">
    <name type="scientific">Morella rubra</name>
    <name type="common">Chinese bayberry</name>
    <dbReference type="NCBI Taxonomy" id="262757"/>
    <lineage>
        <taxon>Eukaryota</taxon>
        <taxon>Viridiplantae</taxon>
        <taxon>Streptophyta</taxon>
        <taxon>Embryophyta</taxon>
        <taxon>Tracheophyta</taxon>
        <taxon>Spermatophyta</taxon>
        <taxon>Magnoliopsida</taxon>
        <taxon>eudicotyledons</taxon>
        <taxon>Gunneridae</taxon>
        <taxon>Pentapetalae</taxon>
        <taxon>rosids</taxon>
        <taxon>fabids</taxon>
        <taxon>Fagales</taxon>
        <taxon>Myricaceae</taxon>
        <taxon>Morella</taxon>
    </lineage>
</organism>
<sequence length="653" mass="72378">MPSRQIPPSQSPTPPAPPNSSPTYSLVAAFSILSILVILYRKIIGRKRATATVPSDSRPLPHRFSYSVLRRSTHSFSHRLGQGGFGPVFSGSLDSIPPVPIAVKVMDSGSLQGEREFHNEIFFASKLQSPHLVPVLGFSSDHKRRRMLLVYELMQNGNLQDAILHAKRPPELMDWKRRFAVALDIARGLEYLHGLDPPVIHGDIKPSNILLDQHFSAKIGDFGLARLKSENQIALDVDDGGGLEAKKGGVGGLEDCGSVVEETESVTTIEDLNVGVGLSPSPESALPETVVAPVSLSALEGNSDKGSVESGKEFVDVCGNRNGKGIKSVSGRDWWRKQEYGEAEVKKGFVMEWIGTEINKERPNSDWIGASSGTGATAKTEKKKKKCRRRSEWWMTMDEENNSNKPKRRPAREWWKEEYCEELARKKKNKNKKQMGLSSDDNGDDGWPRDEVLYVERKKRGRSRSHGSRGSIDWWLDGLSGELWRARRNSHDSVASGEIAKSGGVSSTPSMRGTVCYVAPEYGGGEDISEKCDVYSYGVLLLVLISGRRPLQVMNTPISEFQRANLLSWARKLARAGKLLDLVDKSVQCLDRKQALLCITIALICLQKKPGRRPSMKEVVGMLSGHLEPPQLPIELSPSTPFHFPYKSHKTIR</sequence>
<reference evidence="12" key="1">
    <citation type="submission" date="2018-07" db="EMBL/GenBank/DDBJ databases">
        <authorList>
            <person name="Gao Z.-S."/>
            <person name="Jia H.-M."/>
            <person name="Jia H.-J."/>
            <person name="Cai Q.-L."/>
            <person name="Wang Y."/>
            <person name="Zhao H.-B."/>
        </authorList>
    </citation>
    <scope>NUCLEOTIDE SEQUENCE</scope>
    <source>
        <tissue evidence="12">Leaves</tissue>
    </source>
</reference>
<evidence type="ECO:0000256" key="7">
    <source>
        <dbReference type="ARBA" id="ARBA00047899"/>
    </source>
</evidence>
<dbReference type="Pfam" id="PF00069">
    <property type="entry name" value="Pkinase"/>
    <property type="match status" value="1"/>
</dbReference>
<dbReference type="EMBL" id="RXIC02000020">
    <property type="protein sequence ID" value="KAB1222842.1"/>
    <property type="molecule type" value="Genomic_DNA"/>
</dbReference>
<dbReference type="AlphaFoldDB" id="A0A6A1WC30"/>
<protein>
    <recommendedName>
        <fullName evidence="1">non-specific serine/threonine protein kinase</fullName>
        <ecNumber evidence="1">2.7.11.1</ecNumber>
    </recommendedName>
</protein>
<keyword evidence="6" id="KW-0067">ATP-binding</keyword>
<feature type="region of interest" description="Disordered" evidence="9">
    <location>
        <begin position="364"/>
        <end position="383"/>
    </location>
</feature>
<dbReference type="Proteomes" id="UP000516437">
    <property type="component" value="Chromosome 6"/>
</dbReference>
<keyword evidence="5" id="KW-0418">Kinase</keyword>